<evidence type="ECO:0000259" key="1">
    <source>
        <dbReference type="Pfam" id="PF00814"/>
    </source>
</evidence>
<dbReference type="InterPro" id="IPR000905">
    <property type="entry name" value="Gcp-like_dom"/>
</dbReference>
<reference evidence="2 3" key="1">
    <citation type="submission" date="2009-01" db="EMBL/GenBank/DDBJ databases">
        <title>Complete sequence of Geobacter sp. FRC-32.</title>
        <authorList>
            <consortium name="US DOE Joint Genome Institute"/>
            <person name="Lucas S."/>
            <person name="Copeland A."/>
            <person name="Lapidus A."/>
            <person name="Glavina del Rio T."/>
            <person name="Dalin E."/>
            <person name="Tice H."/>
            <person name="Bruce D."/>
            <person name="Goodwin L."/>
            <person name="Pitluck S."/>
            <person name="Saunders E."/>
            <person name="Brettin T."/>
            <person name="Detter J.C."/>
            <person name="Han C."/>
            <person name="Larimer F."/>
            <person name="Land M."/>
            <person name="Hauser L."/>
            <person name="Kyrpides N."/>
            <person name="Ovchinnikova G."/>
            <person name="Kostka J."/>
            <person name="Richardson P."/>
        </authorList>
    </citation>
    <scope>NUCLEOTIDE SEQUENCE [LARGE SCALE GENOMIC DNA]</scope>
    <source>
        <strain evidence="3">DSM 22248 / JCM 15807 / FRC-32</strain>
    </source>
</reference>
<dbReference type="EMBL" id="CP001390">
    <property type="protein sequence ID" value="ACM19873.1"/>
    <property type="molecule type" value="Genomic_DNA"/>
</dbReference>
<dbReference type="PANTHER" id="PTHR11735">
    <property type="entry name" value="TRNA N6-ADENOSINE THREONYLCARBAMOYLTRANSFERASE"/>
    <property type="match status" value="1"/>
</dbReference>
<name>B9M5B8_GEODF</name>
<keyword evidence="2" id="KW-0808">Transferase</keyword>
<sequence length="229" mass="24394">MKLLTIDTSTSTCSVALTIDQRLAGEYLLQLDRTLTNRLLSCVDTLLSDAGIRTCDLDGFAVALGPGSFTGVRVGVATVKGLALAADKPVVGFSSLAMLAGNLPWSSYTVCPMFDARKKEVYAGAYRCNEVPLPLAADCVLPPADFLKQIIGPAIFVGEGAEKYRDLITSSKGADAFFAPWNVHQPRASAGALLAADLFTKGKTIPLAELNPIYIRPSEAELAKLHRHP</sequence>
<dbReference type="GO" id="GO:0005829">
    <property type="term" value="C:cytosol"/>
    <property type="evidence" value="ECO:0007669"/>
    <property type="project" value="TreeGrafter"/>
</dbReference>
<dbReference type="AlphaFoldDB" id="B9M5B8"/>
<dbReference type="RefSeq" id="WP_012646602.1">
    <property type="nucleotide sequence ID" value="NC_011979.1"/>
</dbReference>
<proteinExistence type="predicted"/>
<dbReference type="KEGG" id="geo:Geob_1514"/>
<keyword evidence="3" id="KW-1185">Reference proteome</keyword>
<dbReference type="STRING" id="316067.Geob_1514"/>
<feature type="domain" description="Gcp-like" evidence="1">
    <location>
        <begin position="33"/>
        <end position="148"/>
    </location>
</feature>
<dbReference type="HOGENOM" id="CLU_064886_0_0_7"/>
<dbReference type="Pfam" id="PF00814">
    <property type="entry name" value="TsaD"/>
    <property type="match status" value="1"/>
</dbReference>
<dbReference type="SUPFAM" id="SSF53067">
    <property type="entry name" value="Actin-like ATPase domain"/>
    <property type="match status" value="2"/>
</dbReference>
<dbReference type="InterPro" id="IPR043129">
    <property type="entry name" value="ATPase_NBD"/>
</dbReference>
<dbReference type="CDD" id="cd24032">
    <property type="entry name" value="ASKHA_NBD_TsaB"/>
    <property type="match status" value="1"/>
</dbReference>
<evidence type="ECO:0000313" key="2">
    <source>
        <dbReference type="EMBL" id="ACM19873.1"/>
    </source>
</evidence>
<dbReference type="Gene3D" id="3.30.420.40">
    <property type="match status" value="2"/>
</dbReference>
<evidence type="ECO:0000313" key="3">
    <source>
        <dbReference type="Proteomes" id="UP000007721"/>
    </source>
</evidence>
<dbReference type="GO" id="GO:0016740">
    <property type="term" value="F:transferase activity"/>
    <property type="evidence" value="ECO:0007669"/>
    <property type="project" value="UniProtKB-KW"/>
</dbReference>
<dbReference type="eggNOG" id="COG1214">
    <property type="taxonomic scope" value="Bacteria"/>
</dbReference>
<protein>
    <submittedName>
        <fullName evidence="2">N-carboxy-L-threonyl-AMP--tRNA (Adenosine37-6-N)-N-carboxy-L-threonyltransferase, TsaB subunit</fullName>
    </submittedName>
</protein>
<dbReference type="OrthoDB" id="9809995at2"/>
<dbReference type="GO" id="GO:0002949">
    <property type="term" value="P:tRNA threonylcarbamoyladenosine modification"/>
    <property type="evidence" value="ECO:0007669"/>
    <property type="project" value="InterPro"/>
</dbReference>
<dbReference type="PANTHER" id="PTHR11735:SF11">
    <property type="entry name" value="TRNA THREONYLCARBAMOYLADENOSINE BIOSYNTHESIS PROTEIN TSAB"/>
    <property type="match status" value="1"/>
</dbReference>
<gene>
    <name evidence="2" type="primary">tsaB</name>
    <name evidence="2" type="ordered locus">Geob_1514</name>
</gene>
<dbReference type="NCBIfam" id="TIGR03725">
    <property type="entry name" value="T6A_YeaZ"/>
    <property type="match status" value="1"/>
</dbReference>
<dbReference type="InterPro" id="IPR022496">
    <property type="entry name" value="T6A_TsaB"/>
</dbReference>
<accession>B9M5B8</accession>
<dbReference type="Proteomes" id="UP000007721">
    <property type="component" value="Chromosome"/>
</dbReference>
<organism evidence="2 3">
    <name type="scientific">Geotalea daltonii (strain DSM 22248 / JCM 15807 / FRC-32)</name>
    <name type="common">Geobacter daltonii</name>
    <dbReference type="NCBI Taxonomy" id="316067"/>
    <lineage>
        <taxon>Bacteria</taxon>
        <taxon>Pseudomonadati</taxon>
        <taxon>Thermodesulfobacteriota</taxon>
        <taxon>Desulfuromonadia</taxon>
        <taxon>Geobacterales</taxon>
        <taxon>Geobacteraceae</taxon>
        <taxon>Geotalea</taxon>
    </lineage>
</organism>